<gene>
    <name evidence="1" type="ORF">QR46_2874</name>
</gene>
<protein>
    <submittedName>
        <fullName evidence="1">Uncharacterized protein</fullName>
    </submittedName>
</protein>
<dbReference type="AlphaFoldDB" id="A0A132NSP2"/>
<dbReference type="EMBL" id="JXTI01000082">
    <property type="protein sequence ID" value="KWX13129.1"/>
    <property type="molecule type" value="Genomic_DNA"/>
</dbReference>
<accession>A0A132NSP2</accession>
<name>A0A132NSP2_GIAIN</name>
<proteinExistence type="predicted"/>
<dbReference type="VEuPathDB" id="GiardiaDB:QR46_2874"/>
<reference evidence="1 2" key="1">
    <citation type="journal article" date="2015" name="Mol. Biochem. Parasitol.">
        <title>Identification of polymorphic genes for use in assemblage B genotyping assays through comparative genomics of multiple assemblage B Giardia duodenalis isolates.</title>
        <authorList>
            <person name="Wielinga C."/>
            <person name="Thompson R.C."/>
            <person name="Monis P."/>
            <person name="Ryan U."/>
        </authorList>
    </citation>
    <scope>NUCLEOTIDE SEQUENCE [LARGE SCALE GENOMIC DNA]</scope>
    <source>
        <strain evidence="1 2">BAH15c1</strain>
    </source>
</reference>
<evidence type="ECO:0000313" key="2">
    <source>
        <dbReference type="Proteomes" id="UP000070089"/>
    </source>
</evidence>
<dbReference type="OrthoDB" id="10254381at2759"/>
<organism evidence="1 2">
    <name type="scientific">Giardia duodenalis assemblage B</name>
    <dbReference type="NCBI Taxonomy" id="1394984"/>
    <lineage>
        <taxon>Eukaryota</taxon>
        <taxon>Metamonada</taxon>
        <taxon>Diplomonadida</taxon>
        <taxon>Hexamitidae</taxon>
        <taxon>Giardiinae</taxon>
        <taxon>Giardia</taxon>
    </lineage>
</organism>
<comment type="caution">
    <text evidence="1">The sequence shown here is derived from an EMBL/GenBank/DDBJ whole genome shotgun (WGS) entry which is preliminary data.</text>
</comment>
<dbReference type="Proteomes" id="UP000070089">
    <property type="component" value="Unassembled WGS sequence"/>
</dbReference>
<sequence>MPDGSNFIGMLLAILPIKDFPYSIAGEGDSAHISLQSSDKTCCANLILRSHCLFLRPELEVYKMSMALQGEKLCAGSLLGPNGSLPAEVVISAVPLSDPKGYYCYGFADLLISLASMSQAIVDLSARMVTEVKHSLSDILSAPALDYKSIPISHQAKIELLSNNVSKVTKRLYRNCRETSALVDREALEEQMHQFVMQCNARTRTSLQVMKHYQDSVSEYQSTLFSGSNKSLLVRSIVENLQAQLFIYQAKVKTLVSSPDIANSLHNPQTLETLLTLVSGFYDSQVTRQAFMP</sequence>
<evidence type="ECO:0000313" key="1">
    <source>
        <dbReference type="EMBL" id="KWX13129.1"/>
    </source>
</evidence>